<keyword evidence="2" id="KW-1185">Reference proteome</keyword>
<dbReference type="EMBL" id="FONY01000014">
    <property type="protein sequence ID" value="SFF06037.1"/>
    <property type="molecule type" value="Genomic_DNA"/>
</dbReference>
<protein>
    <recommendedName>
        <fullName evidence="3">Lipocalin-like domain-containing protein</fullName>
    </recommendedName>
</protein>
<dbReference type="Proteomes" id="UP000199513">
    <property type="component" value="Unassembled WGS sequence"/>
</dbReference>
<dbReference type="RefSeq" id="WP_091544343.1">
    <property type="nucleotide sequence ID" value="NZ_FONY01000014.1"/>
</dbReference>
<dbReference type="AlphaFoldDB" id="A0A1I2FMR5"/>
<proteinExistence type="predicted"/>
<evidence type="ECO:0008006" key="3">
    <source>
        <dbReference type="Google" id="ProtNLM"/>
    </source>
</evidence>
<sequence length="137" mass="15371">MKFSSTILLALILIASGCNLVKIKPNNSDLSSIVGSWKENWGAGEQTNVNYSDEYVISTNQKGSLAILCPSRNNYFFEKISFYDKILKVKLIIKDLKYNAGDSWVAYELTLQDNNTLVGSALTKAGKKVKIVWERKK</sequence>
<evidence type="ECO:0000313" key="1">
    <source>
        <dbReference type="EMBL" id="SFF06037.1"/>
    </source>
</evidence>
<name>A0A1I2FMR5_9BACT</name>
<organism evidence="1 2">
    <name type="scientific">Thermoflexibacter ruber</name>
    <dbReference type="NCBI Taxonomy" id="1003"/>
    <lineage>
        <taxon>Bacteria</taxon>
        <taxon>Pseudomonadati</taxon>
        <taxon>Bacteroidota</taxon>
        <taxon>Cytophagia</taxon>
        <taxon>Cytophagales</taxon>
        <taxon>Thermoflexibacteraceae</taxon>
        <taxon>Thermoflexibacter</taxon>
    </lineage>
</organism>
<gene>
    <name evidence="1" type="ORF">SAMN04488541_101460</name>
</gene>
<reference evidence="1 2" key="1">
    <citation type="submission" date="2016-10" db="EMBL/GenBank/DDBJ databases">
        <authorList>
            <person name="de Groot N.N."/>
        </authorList>
    </citation>
    <scope>NUCLEOTIDE SEQUENCE [LARGE SCALE GENOMIC DNA]</scope>
    <source>
        <strain>GEY</strain>
        <strain evidence="2">DSM 9560</strain>
    </source>
</reference>
<accession>A0A1I2FMR5</accession>
<evidence type="ECO:0000313" key="2">
    <source>
        <dbReference type="Proteomes" id="UP000199513"/>
    </source>
</evidence>
<dbReference type="PROSITE" id="PS51257">
    <property type="entry name" value="PROKAR_LIPOPROTEIN"/>
    <property type="match status" value="1"/>
</dbReference>